<evidence type="ECO:0000256" key="2">
    <source>
        <dbReference type="ARBA" id="ARBA00022679"/>
    </source>
</evidence>
<reference evidence="6 7" key="1">
    <citation type="submission" date="2020-07" db="EMBL/GenBank/DDBJ databases">
        <title>Sequencing the genomes of 1000 actinobacteria strains.</title>
        <authorList>
            <person name="Klenk H.-P."/>
        </authorList>
    </citation>
    <scope>NUCLEOTIDE SEQUENCE [LARGE SCALE GENOMIC DNA]</scope>
    <source>
        <strain evidence="6 7">DSM 18965</strain>
    </source>
</reference>
<accession>A0A7Y9F443</accession>
<dbReference type="InterPro" id="IPR029063">
    <property type="entry name" value="SAM-dependent_MTases_sf"/>
</dbReference>
<organism evidence="6 7">
    <name type="scientific">Nocardioides marinisabuli</name>
    <dbReference type="NCBI Taxonomy" id="419476"/>
    <lineage>
        <taxon>Bacteria</taxon>
        <taxon>Bacillati</taxon>
        <taxon>Actinomycetota</taxon>
        <taxon>Actinomycetes</taxon>
        <taxon>Propionibacteriales</taxon>
        <taxon>Nocardioidaceae</taxon>
        <taxon>Nocardioides</taxon>
    </lineage>
</organism>
<comment type="similarity">
    <text evidence="4">Belongs to the class I-like SAM-binding methyltransferase superfamily. RNA M5U methyltransferase family.</text>
</comment>
<proteinExistence type="inferred from homology"/>
<dbReference type="GO" id="GO:0070475">
    <property type="term" value="P:rRNA base methylation"/>
    <property type="evidence" value="ECO:0007669"/>
    <property type="project" value="TreeGrafter"/>
</dbReference>
<dbReference type="CDD" id="cd02440">
    <property type="entry name" value="AdoMet_MTases"/>
    <property type="match status" value="1"/>
</dbReference>
<dbReference type="PROSITE" id="PS51687">
    <property type="entry name" value="SAM_MT_RNA_M5U"/>
    <property type="match status" value="1"/>
</dbReference>
<feature type="active site" description="Nucleophile" evidence="4">
    <location>
        <position position="347"/>
    </location>
</feature>
<feature type="domain" description="TRAM" evidence="5">
    <location>
        <begin position="13"/>
        <end position="81"/>
    </location>
</feature>
<dbReference type="Gene3D" id="3.40.50.150">
    <property type="entry name" value="Vaccinia Virus protein VP39"/>
    <property type="match status" value="2"/>
</dbReference>
<feature type="binding site" evidence="4">
    <location>
        <position position="275"/>
    </location>
    <ligand>
        <name>S-adenosyl-L-methionine</name>
        <dbReference type="ChEBI" id="CHEBI:59789"/>
    </ligand>
</feature>
<name>A0A7Y9F443_9ACTN</name>
<dbReference type="SUPFAM" id="SSF53335">
    <property type="entry name" value="S-adenosyl-L-methionine-dependent methyltransferases"/>
    <property type="match status" value="1"/>
</dbReference>
<dbReference type="GO" id="GO:0070041">
    <property type="term" value="F:rRNA (uridine-C5-)-methyltransferase activity"/>
    <property type="evidence" value="ECO:0007669"/>
    <property type="project" value="TreeGrafter"/>
</dbReference>
<dbReference type="SUPFAM" id="SSF50249">
    <property type="entry name" value="Nucleic acid-binding proteins"/>
    <property type="match status" value="1"/>
</dbReference>
<evidence type="ECO:0000256" key="3">
    <source>
        <dbReference type="ARBA" id="ARBA00022691"/>
    </source>
</evidence>
<dbReference type="PANTHER" id="PTHR11061:SF30">
    <property type="entry name" value="TRNA (URACIL(54)-C(5))-METHYLTRANSFERASE"/>
    <property type="match status" value="1"/>
</dbReference>
<dbReference type="RefSeq" id="WP_179616763.1">
    <property type="nucleotide sequence ID" value="NZ_CP059163.1"/>
</dbReference>
<dbReference type="InterPro" id="IPR012340">
    <property type="entry name" value="NA-bd_OB-fold"/>
</dbReference>
<evidence type="ECO:0000256" key="1">
    <source>
        <dbReference type="ARBA" id="ARBA00022603"/>
    </source>
</evidence>
<dbReference type="PROSITE" id="PS50926">
    <property type="entry name" value="TRAM"/>
    <property type="match status" value="1"/>
</dbReference>
<dbReference type="Gene3D" id="2.40.50.140">
    <property type="entry name" value="Nucleic acid-binding proteins"/>
    <property type="match status" value="1"/>
</dbReference>
<dbReference type="Pfam" id="PF01938">
    <property type="entry name" value="TRAM"/>
    <property type="match status" value="1"/>
</dbReference>
<dbReference type="InterPro" id="IPR002792">
    <property type="entry name" value="TRAM_dom"/>
</dbReference>
<dbReference type="EMBL" id="JACCBE010000001">
    <property type="protein sequence ID" value="NYD59292.1"/>
    <property type="molecule type" value="Genomic_DNA"/>
</dbReference>
<keyword evidence="2 4" id="KW-0808">Transferase</keyword>
<keyword evidence="7" id="KW-1185">Reference proteome</keyword>
<dbReference type="Proteomes" id="UP000516957">
    <property type="component" value="Unassembled WGS sequence"/>
</dbReference>
<feature type="binding site" evidence="4">
    <location>
        <position position="251"/>
    </location>
    <ligand>
        <name>S-adenosyl-L-methionine</name>
        <dbReference type="ChEBI" id="CHEBI:59789"/>
    </ligand>
</feature>
<dbReference type="Gene3D" id="2.40.50.1070">
    <property type="match status" value="1"/>
</dbReference>
<dbReference type="InterPro" id="IPR010280">
    <property type="entry name" value="U5_MeTrfase_fam"/>
</dbReference>
<dbReference type="InterPro" id="IPR030391">
    <property type="entry name" value="MeTrfase_TrmA_CS"/>
</dbReference>
<dbReference type="PANTHER" id="PTHR11061">
    <property type="entry name" value="RNA M5U METHYLTRANSFERASE"/>
    <property type="match status" value="1"/>
</dbReference>
<evidence type="ECO:0000313" key="7">
    <source>
        <dbReference type="Proteomes" id="UP000516957"/>
    </source>
</evidence>
<dbReference type="Pfam" id="PF05958">
    <property type="entry name" value="tRNA_U5-meth_tr"/>
    <property type="match status" value="1"/>
</dbReference>
<dbReference type="AlphaFoldDB" id="A0A7Y9F443"/>
<keyword evidence="1 4" id="KW-0489">Methyltransferase</keyword>
<evidence type="ECO:0000256" key="4">
    <source>
        <dbReference type="PROSITE-ProRule" id="PRU01024"/>
    </source>
</evidence>
<dbReference type="Pfam" id="PF01135">
    <property type="entry name" value="PCMT"/>
    <property type="match status" value="1"/>
</dbReference>
<evidence type="ECO:0000313" key="6">
    <source>
        <dbReference type="EMBL" id="NYD59292.1"/>
    </source>
</evidence>
<dbReference type="PROSITE" id="PS01231">
    <property type="entry name" value="TRMA_2"/>
    <property type="match status" value="1"/>
</dbReference>
<feature type="binding site" evidence="4">
    <location>
        <position position="320"/>
    </location>
    <ligand>
        <name>S-adenosyl-L-methionine</name>
        <dbReference type="ChEBI" id="CHEBI:59789"/>
    </ligand>
</feature>
<feature type="binding site" evidence="4">
    <location>
        <position position="222"/>
    </location>
    <ligand>
        <name>S-adenosyl-L-methionine</name>
        <dbReference type="ChEBI" id="CHEBI:59789"/>
    </ligand>
</feature>
<protein>
    <submittedName>
        <fullName evidence="6">tRNA/tmRNA/rRNA uracil-C5-methylase (TrmA/RlmC/RlmD family)</fullName>
    </submittedName>
</protein>
<gene>
    <name evidence="6" type="ORF">BKA08_003530</name>
</gene>
<sequence>MSRHPRARRQRGRSRVGERFEVEVGPVAHGGHCVARVPSSTAPDAPLRVVFVRHALPGERVVLQITEGTDGDTFWRADAVEVLEASPERVTPPCPFAGPGLCGGCDFQHVSLPHQRALKTAVVREQLARLAKIESDVEVEAVAGDLPEQLAGLRWRTRVSYVDLGDGRRGMRKHRSRATVAVDDCRIAHPDAREPAPGSVEEQVALGAGEHRFAVAADGFWQVHPGAPATLVSTVLEMLEPAAGERVLDLYAGVGLFARFLADAVGPEGEVVAVEGDRTASLHARTNLAGAPARVETACGDVAEVLASSYDEPFDLVVLDPPREGAKRAVVDAVVARSPRRIAYVACDPAALARDLGLLAERGYELKALRAFDLFPMTSHTECVALLEPANHCAPLR</sequence>
<comment type="caution">
    <text evidence="6">The sequence shown here is derived from an EMBL/GenBank/DDBJ whole genome shotgun (WGS) entry which is preliminary data.</text>
</comment>
<evidence type="ECO:0000259" key="5">
    <source>
        <dbReference type="PROSITE" id="PS50926"/>
    </source>
</evidence>
<keyword evidence="3 4" id="KW-0949">S-adenosyl-L-methionine</keyword>